<reference evidence="1 2" key="1">
    <citation type="submission" date="2015-07" db="EMBL/GenBank/DDBJ databases">
        <title>The genome of Dufourea novaeangliae.</title>
        <authorList>
            <person name="Pan H."/>
            <person name="Kapheim K."/>
        </authorList>
    </citation>
    <scope>NUCLEOTIDE SEQUENCE [LARGE SCALE GENOMIC DNA]</scope>
    <source>
        <strain evidence="1">0120121106</strain>
        <tissue evidence="1">Whole body</tissue>
    </source>
</reference>
<sequence length="88" mass="9754">MAAASHKAINFIRLRNNRLRNNFQSHKAAAVAIFSHSRRESHASTAFSLKASFVLPRGRAKGGHRGTAKEYNAIMLFPRESSGIASFR</sequence>
<accession>A0A154PJN2</accession>
<evidence type="ECO:0000313" key="2">
    <source>
        <dbReference type="Proteomes" id="UP000076502"/>
    </source>
</evidence>
<organism evidence="1 2">
    <name type="scientific">Dufourea novaeangliae</name>
    <name type="common">Sweat bee</name>
    <dbReference type="NCBI Taxonomy" id="178035"/>
    <lineage>
        <taxon>Eukaryota</taxon>
        <taxon>Metazoa</taxon>
        <taxon>Ecdysozoa</taxon>
        <taxon>Arthropoda</taxon>
        <taxon>Hexapoda</taxon>
        <taxon>Insecta</taxon>
        <taxon>Pterygota</taxon>
        <taxon>Neoptera</taxon>
        <taxon>Endopterygota</taxon>
        <taxon>Hymenoptera</taxon>
        <taxon>Apocrita</taxon>
        <taxon>Aculeata</taxon>
        <taxon>Apoidea</taxon>
        <taxon>Anthophila</taxon>
        <taxon>Halictidae</taxon>
        <taxon>Rophitinae</taxon>
        <taxon>Dufourea</taxon>
    </lineage>
</organism>
<dbReference type="Proteomes" id="UP000076502">
    <property type="component" value="Unassembled WGS sequence"/>
</dbReference>
<dbReference type="AlphaFoldDB" id="A0A154PJN2"/>
<name>A0A154PJN2_DUFNO</name>
<protein>
    <submittedName>
        <fullName evidence="1">Uncharacterized protein</fullName>
    </submittedName>
</protein>
<dbReference type="EMBL" id="KQ434938">
    <property type="protein sequence ID" value="KZC12033.1"/>
    <property type="molecule type" value="Genomic_DNA"/>
</dbReference>
<keyword evidence="2" id="KW-1185">Reference proteome</keyword>
<proteinExistence type="predicted"/>
<evidence type="ECO:0000313" key="1">
    <source>
        <dbReference type="EMBL" id="KZC12033.1"/>
    </source>
</evidence>
<gene>
    <name evidence="1" type="ORF">WN55_03113</name>
</gene>